<protein>
    <submittedName>
        <fullName evidence="1">Uncharacterized protein</fullName>
    </submittedName>
</protein>
<reference evidence="1" key="1">
    <citation type="submission" date="2005-08" db="EMBL/GenBank/DDBJ databases">
        <title>Complete sequence of chromosome 2 of Ralstonia eutropha JMP134.</title>
        <authorList>
            <person name="Copeland A."/>
            <person name="Lucas S."/>
            <person name="Lapidus A."/>
            <person name="Barry K."/>
            <person name="Detter J.C."/>
            <person name="Glavina T."/>
            <person name="Hammon N."/>
            <person name="Israni S."/>
            <person name="Pitluck S."/>
            <person name="Goltsman E."/>
            <person name="Martinez M."/>
            <person name="Schmutz J."/>
            <person name="Larimer F."/>
            <person name="Land M."/>
            <person name="Lykidis A."/>
            <person name="Richardson P."/>
        </authorList>
    </citation>
    <scope>NUCLEOTIDE SEQUENCE [LARGE SCALE GENOMIC DNA]</scope>
    <source>
        <strain evidence="1">JMP134</strain>
    </source>
</reference>
<dbReference type="EMBL" id="CP000091">
    <property type="protein sequence ID" value="AAZ64501.1"/>
    <property type="molecule type" value="Genomic_DNA"/>
</dbReference>
<dbReference type="KEGG" id="reu:Reut_B5153"/>
<name>Q46QT3_CUPPJ</name>
<dbReference type="AlphaFoldDB" id="Q46QT3"/>
<sequence>MNAQTRRLVVVYSVSRSEWYIAEVNEGEVVQFGPFDSRAVVAELLRCLYPRQSSLELPEQAVKLEDEAVAVLGHAVARNSLRTATDVDT</sequence>
<evidence type="ECO:0000313" key="1">
    <source>
        <dbReference type="EMBL" id="AAZ64501.1"/>
    </source>
</evidence>
<proteinExistence type="predicted"/>
<dbReference type="HOGENOM" id="CLU_2449670_0_0_4"/>
<gene>
    <name evidence="1" type="ordered locus">Reut_B5153</name>
</gene>
<organism evidence="1">
    <name type="scientific">Cupriavidus pinatubonensis (strain JMP 134 / LMG 1197)</name>
    <name type="common">Cupriavidus necator (strain JMP 134)</name>
    <dbReference type="NCBI Taxonomy" id="264198"/>
    <lineage>
        <taxon>Bacteria</taxon>
        <taxon>Pseudomonadati</taxon>
        <taxon>Pseudomonadota</taxon>
        <taxon>Betaproteobacteria</taxon>
        <taxon>Burkholderiales</taxon>
        <taxon>Burkholderiaceae</taxon>
        <taxon>Cupriavidus</taxon>
    </lineage>
</organism>
<accession>Q46QT3</accession>